<evidence type="ECO:0008006" key="3">
    <source>
        <dbReference type="Google" id="ProtNLM"/>
    </source>
</evidence>
<name>A0ABY9HBJ0_9MOLU</name>
<reference evidence="1" key="1">
    <citation type="submission" date="2023-08" db="EMBL/GenBank/DDBJ databases">
        <title>Complete genome sequence of Mycoplasma seminis 2200.</title>
        <authorList>
            <person name="Spergser J."/>
        </authorList>
    </citation>
    <scope>NUCLEOTIDE SEQUENCE [LARGE SCALE GENOMIC DNA]</scope>
    <source>
        <strain evidence="1">2200</strain>
    </source>
</reference>
<dbReference type="PROSITE" id="PS51257">
    <property type="entry name" value="PROKAR_LIPOPROTEIN"/>
    <property type="match status" value="1"/>
</dbReference>
<evidence type="ECO:0000313" key="1">
    <source>
        <dbReference type="EMBL" id="WLP85841.1"/>
    </source>
</evidence>
<dbReference type="RefSeq" id="WP_305938264.1">
    <property type="nucleotide sequence ID" value="NZ_CP132191.1"/>
</dbReference>
<organism evidence="1 2">
    <name type="scientific">Mycoplasma seminis</name>
    <dbReference type="NCBI Taxonomy" id="512749"/>
    <lineage>
        <taxon>Bacteria</taxon>
        <taxon>Bacillati</taxon>
        <taxon>Mycoplasmatota</taxon>
        <taxon>Mollicutes</taxon>
        <taxon>Mycoplasmataceae</taxon>
        <taxon>Mycoplasma</taxon>
    </lineage>
</organism>
<dbReference type="EMBL" id="CP132191">
    <property type="protein sequence ID" value="WLP85841.1"/>
    <property type="molecule type" value="Genomic_DNA"/>
</dbReference>
<keyword evidence="2" id="KW-1185">Reference proteome</keyword>
<gene>
    <name evidence="1" type="ORF">Q8852_01695</name>
</gene>
<dbReference type="Proteomes" id="UP001237011">
    <property type="component" value="Chromosome"/>
</dbReference>
<sequence>MKKICKVLLMSTPIPLLITTVGCQKAEKSFRDSTEETELSESAFRNFMVQYKTALKNALNDNDLTTFAKLIDIKEKLSNSNEKIKPSEISGKGKNHIILNKEKSQKILFQPKSLNKEKYLFNYDFLIDRIKEYNSGLTFDILDENGFRPLVISVDEKVIQSNSVLNKTPFWLLPQLMNKTGFNDKAANSELLSWIFTPLTINNQHELINYLINILTVSYRYLYTIGGYGLINDDSEQIVNNPLKDLLNKLGFTYEHESSFTYQHTNLARIMFGAIDDPFINRFYIDFLNNNIDIKLKNYEYKKYINESDDIHIKNEQNIFELLGVTNSNDIAFLWNESRESEIEWCEKEKLIIDFLIFAYQNNINLPEKLLISIIDDFNEKLNTYKVDINKVKTLILSQYNSFFEVDGEKIIDEQTNEFFDTLIKNLNDIKNVLKD</sequence>
<protein>
    <recommendedName>
        <fullName evidence="3">Lipoprotein</fullName>
    </recommendedName>
</protein>
<accession>A0ABY9HBJ0</accession>
<evidence type="ECO:0000313" key="2">
    <source>
        <dbReference type="Proteomes" id="UP001237011"/>
    </source>
</evidence>
<proteinExistence type="predicted"/>